<evidence type="ECO:0000313" key="2">
    <source>
        <dbReference type="EMBL" id="KAL0481203.1"/>
    </source>
</evidence>
<gene>
    <name evidence="2" type="ORF">AKO1_012631</name>
</gene>
<dbReference type="GO" id="GO:0004534">
    <property type="term" value="F:5'-3' RNA exonuclease activity"/>
    <property type="evidence" value="ECO:0007669"/>
    <property type="project" value="TreeGrafter"/>
</dbReference>
<dbReference type="Proteomes" id="UP001431209">
    <property type="component" value="Unassembled WGS sequence"/>
</dbReference>
<dbReference type="GO" id="GO:0005634">
    <property type="term" value="C:nucleus"/>
    <property type="evidence" value="ECO:0007669"/>
    <property type="project" value="TreeGrafter"/>
</dbReference>
<dbReference type="PANTHER" id="PTHR12341">
    <property type="entry name" value="5'-&gt;3' EXORIBONUCLEASE"/>
    <property type="match status" value="1"/>
</dbReference>
<reference evidence="2 3" key="1">
    <citation type="submission" date="2024-03" db="EMBL/GenBank/DDBJ databases">
        <title>The Acrasis kona genome and developmental transcriptomes reveal deep origins of eukaryotic multicellular pathways.</title>
        <authorList>
            <person name="Sheikh S."/>
            <person name="Fu C.-J."/>
            <person name="Brown M.W."/>
            <person name="Baldauf S.L."/>
        </authorList>
    </citation>
    <scope>NUCLEOTIDE SEQUENCE [LARGE SCALE GENOMIC DNA]</scope>
    <source>
        <strain evidence="2 3">ATCC MYA-3509</strain>
    </source>
</reference>
<dbReference type="AlphaFoldDB" id="A0AAW2YUV2"/>
<dbReference type="Pfam" id="PF17846">
    <property type="entry name" value="XRN_M"/>
    <property type="match status" value="1"/>
</dbReference>
<comment type="caution">
    <text evidence="2">The sequence shown here is derived from an EMBL/GenBank/DDBJ whole genome shotgun (WGS) entry which is preliminary data.</text>
</comment>
<feature type="domain" description="Xrn1 helical" evidence="1">
    <location>
        <begin position="57"/>
        <end position="410"/>
    </location>
</feature>
<dbReference type="EMBL" id="JAOPGA020000734">
    <property type="protein sequence ID" value="KAL0481203.1"/>
    <property type="molecule type" value="Genomic_DNA"/>
</dbReference>
<sequence>MNLKSYISREEFSQSFDNMTPSLSKDLCYIDVPYLRTKISQEMYKQLRTINIKTAEKIDYERLIDDFVLLSMLIGNDFLPNVPGIAIEYDTLSYMMVDYMKFCDELVQQDKKLYITEGDNVNVKTLLEFVSLFSDICDQTYYDNAEIKTKQDFHPQKQVFVSEIQYVSQQNDPKLTSRLQFKLSKQKESIVENQRSKSIIQTEFSESGLETFRNEYYIKKFNLNVPVVSSNELTSFANGVAKEFIRGIIFVWKYYTVGVPSWTWYYPYHYAPLATTLSSFNADDVTFDFKLGCPLRPFSQLLSVMPRSSESCLPPLYRSILQELPQYYPESFKRDPDFKKQLYKAIPLLPFINSQHLKEKIDGVKNNLSPQEKRRNNFGHTVMYFLKDENLDKQLNKVDSHIDNNPSLAITRHKFRVLLHESNYFCNADKRVSGYLYSIKNVMRFCVNLHDKVTRSPCEQYSGPVDFVNKAQMRAYFDPAFANDNVCKLLPKLVGTEHDVNAVVKKLHKEMVENDMALISGTKRKVDVVDLKSEEPAKKKRKF</sequence>
<accession>A0AAW2YUV2</accession>
<keyword evidence="3" id="KW-1185">Reference proteome</keyword>
<evidence type="ECO:0000259" key="1">
    <source>
        <dbReference type="Pfam" id="PF17846"/>
    </source>
</evidence>
<name>A0AAW2YUV2_9EUKA</name>
<dbReference type="GO" id="GO:0003723">
    <property type="term" value="F:RNA binding"/>
    <property type="evidence" value="ECO:0007669"/>
    <property type="project" value="TreeGrafter"/>
</dbReference>
<protein>
    <submittedName>
        <fullName evidence="2">5'-3' exoribonuclease</fullName>
    </submittedName>
</protein>
<evidence type="ECO:0000313" key="3">
    <source>
        <dbReference type="Proteomes" id="UP001431209"/>
    </source>
</evidence>
<dbReference type="InterPro" id="IPR041412">
    <property type="entry name" value="Xrn1_helical"/>
</dbReference>
<dbReference type="Gene3D" id="1.25.40.1050">
    <property type="match status" value="1"/>
</dbReference>
<dbReference type="InterPro" id="IPR027073">
    <property type="entry name" value="5_3_exoribonuclease"/>
</dbReference>
<proteinExistence type="predicted"/>
<dbReference type="GO" id="GO:0000956">
    <property type="term" value="P:nuclear-transcribed mRNA catabolic process"/>
    <property type="evidence" value="ECO:0007669"/>
    <property type="project" value="TreeGrafter"/>
</dbReference>
<organism evidence="2 3">
    <name type="scientific">Acrasis kona</name>
    <dbReference type="NCBI Taxonomy" id="1008807"/>
    <lineage>
        <taxon>Eukaryota</taxon>
        <taxon>Discoba</taxon>
        <taxon>Heterolobosea</taxon>
        <taxon>Tetramitia</taxon>
        <taxon>Eutetramitia</taxon>
        <taxon>Acrasidae</taxon>
        <taxon>Acrasis</taxon>
    </lineage>
</organism>